<dbReference type="EMBL" id="CP070228">
    <property type="protein sequence ID" value="QRV02824.1"/>
    <property type="molecule type" value="Genomic_DNA"/>
</dbReference>
<keyword evidence="1" id="KW-0812">Transmembrane</keyword>
<feature type="transmembrane region" description="Helical" evidence="1">
    <location>
        <begin position="125"/>
        <end position="146"/>
    </location>
</feature>
<dbReference type="RefSeq" id="WP_204425456.1">
    <property type="nucleotide sequence ID" value="NZ_CP070228.1"/>
</dbReference>
<keyword evidence="1" id="KW-0472">Membrane</keyword>
<feature type="transmembrane region" description="Helical" evidence="1">
    <location>
        <begin position="54"/>
        <end position="73"/>
    </location>
</feature>
<feature type="transmembrane region" description="Helical" evidence="1">
    <location>
        <begin position="20"/>
        <end position="42"/>
    </location>
</feature>
<keyword evidence="1" id="KW-1133">Transmembrane helix</keyword>
<feature type="transmembrane region" description="Helical" evidence="1">
    <location>
        <begin position="93"/>
        <end position="113"/>
    </location>
</feature>
<keyword evidence="3" id="KW-1185">Reference proteome</keyword>
<organism evidence="2 3">
    <name type="scientific">Arcanobacterium phocisimile</name>
    <dbReference type="NCBI Taxonomy" id="1302235"/>
    <lineage>
        <taxon>Bacteria</taxon>
        <taxon>Bacillati</taxon>
        <taxon>Actinomycetota</taxon>
        <taxon>Actinomycetes</taxon>
        <taxon>Actinomycetales</taxon>
        <taxon>Actinomycetaceae</taxon>
        <taxon>Arcanobacterium</taxon>
    </lineage>
</organism>
<accession>A0ABX7II54</accession>
<evidence type="ECO:0008006" key="4">
    <source>
        <dbReference type="Google" id="ProtNLM"/>
    </source>
</evidence>
<proteinExistence type="predicted"/>
<evidence type="ECO:0000256" key="1">
    <source>
        <dbReference type="SAM" id="Phobius"/>
    </source>
</evidence>
<feature type="transmembrane region" description="Helical" evidence="1">
    <location>
        <begin position="152"/>
        <end position="173"/>
    </location>
</feature>
<gene>
    <name evidence="2" type="ORF">JTE88_03620</name>
</gene>
<reference evidence="2 3" key="1">
    <citation type="submission" date="2021-02" db="EMBL/GenBank/DDBJ databases">
        <title>Complete Genome Sequence of Arcanobacterium phocisimile strain DSM 26142T from a harbour seal.</title>
        <authorList>
            <person name="Borowiak M."/>
            <person name="Alssahen M."/>
            <person name="Malorny B."/>
            <person name="Laemmler C."/>
            <person name="Siebert U."/>
            <person name="Ploetz M."/>
            <person name="Abdulmawjood A."/>
        </authorList>
    </citation>
    <scope>NUCLEOTIDE SEQUENCE [LARGE SCALE GENOMIC DNA]</scope>
    <source>
        <strain evidence="2 3">DSM 26142</strain>
    </source>
</reference>
<evidence type="ECO:0000313" key="3">
    <source>
        <dbReference type="Proteomes" id="UP000602653"/>
    </source>
</evidence>
<protein>
    <recommendedName>
        <fullName evidence="4">ABC-2 type transport system permease protein</fullName>
    </recommendedName>
</protein>
<feature type="transmembrane region" description="Helical" evidence="1">
    <location>
        <begin position="194"/>
        <end position="218"/>
    </location>
</feature>
<dbReference type="Proteomes" id="UP000602653">
    <property type="component" value="Chromosome"/>
</dbReference>
<evidence type="ECO:0000313" key="2">
    <source>
        <dbReference type="EMBL" id="QRV02824.1"/>
    </source>
</evidence>
<sequence>MRGVATYFTAFRTLPSGLAALVFPLLTVPVFKILVVLGAEINGSVVSGSASSQLSMLGSLVLLCSAWIAGVLLNHYDVEINKLMMRSHTVNGLVTHLLLGIIWFAGTLLLLAVFDIGVFKELDGWSVAIALTEVMLLSLLGCAIGFAFKSGVFSVSFIILYSLLLAPAIYRLIPAITERGIAPRLAEISNGQEGSLPLLFDIVYFTLLIAAFLGIYFLGDKLYVGNKDGHKR</sequence>
<name>A0ABX7II54_9ACTO</name>